<proteinExistence type="predicted"/>
<organism evidence="1 2">
    <name type="scientific">Methanorbis rubei</name>
    <dbReference type="NCBI Taxonomy" id="3028300"/>
    <lineage>
        <taxon>Archaea</taxon>
        <taxon>Methanobacteriati</taxon>
        <taxon>Methanobacteriota</taxon>
        <taxon>Stenosarchaea group</taxon>
        <taxon>Methanomicrobia</taxon>
        <taxon>Methanomicrobiales</taxon>
        <taxon>Methanocorpusculaceae</taxon>
        <taxon>Methanorbis</taxon>
    </lineage>
</organism>
<gene>
    <name evidence="1" type="ORF">McpCs1_08680</name>
</gene>
<reference evidence="1 2" key="1">
    <citation type="submission" date="2023-06" db="EMBL/GenBank/DDBJ databases">
        <title>Genome sequence of Methancorpusculaceae sp. Cs1.</title>
        <authorList>
            <person name="Protasov E."/>
            <person name="Platt K."/>
            <person name="Poehlein A."/>
            <person name="Daniel R."/>
            <person name="Brune A."/>
        </authorList>
    </citation>
    <scope>NUCLEOTIDE SEQUENCE [LARGE SCALE GENOMIC DNA]</scope>
    <source>
        <strain evidence="1 2">Cs1</strain>
    </source>
</reference>
<comment type="caution">
    <text evidence="1">The sequence shown here is derived from an EMBL/GenBank/DDBJ whole genome shotgun (WGS) entry which is preliminary data.</text>
</comment>
<accession>A0AAE4MG52</accession>
<dbReference type="RefSeq" id="WP_338096015.1">
    <property type="nucleotide sequence ID" value="NZ_JAWDKB010000003.1"/>
</dbReference>
<dbReference type="EMBL" id="JAWDKB010000003">
    <property type="protein sequence ID" value="MDV0443490.1"/>
    <property type="molecule type" value="Genomic_DNA"/>
</dbReference>
<keyword evidence="2" id="KW-1185">Reference proteome</keyword>
<evidence type="ECO:0000313" key="2">
    <source>
        <dbReference type="Proteomes" id="UP001283212"/>
    </source>
</evidence>
<name>A0AAE4MG52_9EURY</name>
<evidence type="ECO:0000313" key="1">
    <source>
        <dbReference type="EMBL" id="MDV0443490.1"/>
    </source>
</evidence>
<protein>
    <submittedName>
        <fullName evidence="1">Uncharacterized protein</fullName>
    </submittedName>
</protein>
<dbReference type="Proteomes" id="UP001283212">
    <property type="component" value="Unassembled WGS sequence"/>
</dbReference>
<dbReference type="AlphaFoldDB" id="A0AAE4MG52"/>
<sequence length="85" mass="9402">MTEWTYHLTGYCCPLCGTAFTFSDWTDGPSPDHPPILLCPDCGGPTLRAGAEERTAITEYLARKKQVRQIIAERTAETISLRDGV</sequence>